<keyword evidence="2" id="KW-1185">Reference proteome</keyword>
<evidence type="ECO:0000313" key="2">
    <source>
        <dbReference type="Proteomes" id="UP000292282"/>
    </source>
</evidence>
<dbReference type="OrthoDB" id="2192644at2759"/>
<organism evidence="1 2">
    <name type="scientific">Hamiltosporidium tvaerminnensis</name>
    <dbReference type="NCBI Taxonomy" id="1176355"/>
    <lineage>
        <taxon>Eukaryota</taxon>
        <taxon>Fungi</taxon>
        <taxon>Fungi incertae sedis</taxon>
        <taxon>Microsporidia</taxon>
        <taxon>Dubosqiidae</taxon>
        <taxon>Hamiltosporidium</taxon>
    </lineage>
</organism>
<dbReference type="VEuPathDB" id="MicrosporidiaDB:CWI38_0226p0030"/>
<name>A0A4V2JY44_9MICR</name>
<evidence type="ECO:0000313" key="1">
    <source>
        <dbReference type="EMBL" id="TBU18873.1"/>
    </source>
</evidence>
<reference evidence="1 2" key="1">
    <citation type="submission" date="2017-12" db="EMBL/GenBank/DDBJ databases">
        <authorList>
            <person name="Pombert J.-F."/>
            <person name="Haag K.L."/>
            <person name="Ebert D."/>
        </authorList>
    </citation>
    <scope>NUCLEOTIDE SEQUENCE [LARGE SCALE GENOMIC DNA]</scope>
    <source>
        <strain evidence="1">IL-G-3</strain>
    </source>
</reference>
<proteinExistence type="predicted"/>
<comment type="caution">
    <text evidence="1">The sequence shown here is derived from an EMBL/GenBank/DDBJ whole genome shotgun (WGS) entry which is preliminary data.</text>
</comment>
<dbReference type="AlphaFoldDB" id="A0A4V2JY44"/>
<dbReference type="EMBL" id="PITK01000226">
    <property type="protein sequence ID" value="TBU18873.1"/>
    <property type="molecule type" value="Genomic_DNA"/>
</dbReference>
<protein>
    <submittedName>
        <fullName evidence="1">Uncharacterized protein</fullName>
    </submittedName>
</protein>
<sequence length="162" mass="18860">MFYQKEISIITHLTDKPQLDSYLMEEKYIVINLIEAGIPSQGSLQTVKTQKFRKYDLLTNKIGLSYKFGVEIILSMYLKRLHIPMNIEAYIQSIDQSGKSWERASLCQQEEEEDGGKKENTKNIMPHILDDITTVKEPTIYINKESDLEEDNQVVEKEQEII</sequence>
<gene>
    <name evidence="1" type="ORF">CWI38_0226p0030</name>
</gene>
<accession>A0A4V2JY44</accession>
<dbReference type="Proteomes" id="UP000292282">
    <property type="component" value="Unassembled WGS sequence"/>
</dbReference>